<feature type="domain" description="MPN" evidence="6">
    <location>
        <begin position="20"/>
        <end position="150"/>
    </location>
</feature>
<sequence>MRVYEAKIVYSLISLGEDIRLDRPEKVADYLRSAFEENPMQEAFYCVYLDRKNHPFGRHLVTLGTATSTLVAPREVFRGAILASATALVVAHNHPSGDPAPSAADVQMTRVLREAAKVIDIELMDHVIVGDAKADPHGIGHYSFRAAGIL</sequence>
<evidence type="ECO:0000313" key="7">
    <source>
        <dbReference type="EMBL" id="QYM78828.1"/>
    </source>
</evidence>
<evidence type="ECO:0000256" key="3">
    <source>
        <dbReference type="ARBA" id="ARBA00022801"/>
    </source>
</evidence>
<dbReference type="PANTHER" id="PTHR30471">
    <property type="entry name" value="DNA REPAIR PROTEIN RADC"/>
    <property type="match status" value="1"/>
</dbReference>
<dbReference type="KEGG" id="ole:K0B96_16220"/>
<dbReference type="CDD" id="cd08071">
    <property type="entry name" value="MPN_DUF2466"/>
    <property type="match status" value="1"/>
</dbReference>
<dbReference type="Pfam" id="PF04002">
    <property type="entry name" value="RadC"/>
    <property type="match status" value="1"/>
</dbReference>
<dbReference type="AlphaFoldDB" id="A0A8F9TW31"/>
<evidence type="ECO:0000256" key="1">
    <source>
        <dbReference type="ARBA" id="ARBA00022670"/>
    </source>
</evidence>
<keyword evidence="2" id="KW-0479">Metal-binding</keyword>
<name>A0A8F9TW31_9BACT</name>
<dbReference type="PANTHER" id="PTHR30471:SF3">
    <property type="entry name" value="UPF0758 PROTEIN YEES-RELATED"/>
    <property type="match status" value="1"/>
</dbReference>
<dbReference type="GO" id="GO:0006508">
    <property type="term" value="P:proteolysis"/>
    <property type="evidence" value="ECO:0007669"/>
    <property type="project" value="UniProtKB-KW"/>
</dbReference>
<dbReference type="GO" id="GO:0046872">
    <property type="term" value="F:metal ion binding"/>
    <property type="evidence" value="ECO:0007669"/>
    <property type="project" value="UniProtKB-KW"/>
</dbReference>
<keyword evidence="3" id="KW-0378">Hydrolase</keyword>
<dbReference type="InterPro" id="IPR020891">
    <property type="entry name" value="UPF0758_CS"/>
</dbReference>
<dbReference type="EMBL" id="CP080507">
    <property type="protein sequence ID" value="QYM78828.1"/>
    <property type="molecule type" value="Genomic_DNA"/>
</dbReference>
<dbReference type="RefSeq" id="WP_220161932.1">
    <property type="nucleotide sequence ID" value="NZ_CP080507.1"/>
</dbReference>
<keyword evidence="1" id="KW-0645">Protease</keyword>
<accession>A0A8F9TW31</accession>
<proteinExistence type="predicted"/>
<evidence type="ECO:0000259" key="6">
    <source>
        <dbReference type="PROSITE" id="PS50249"/>
    </source>
</evidence>
<dbReference type="InterPro" id="IPR037518">
    <property type="entry name" value="MPN"/>
</dbReference>
<evidence type="ECO:0000256" key="2">
    <source>
        <dbReference type="ARBA" id="ARBA00022723"/>
    </source>
</evidence>
<dbReference type="PROSITE" id="PS50249">
    <property type="entry name" value="MPN"/>
    <property type="match status" value="1"/>
</dbReference>
<keyword evidence="8" id="KW-1185">Reference proteome</keyword>
<dbReference type="PROSITE" id="PS01302">
    <property type="entry name" value="UPF0758"/>
    <property type="match status" value="1"/>
</dbReference>
<organism evidence="7 8">
    <name type="scientific">Horticoccus luteus</name>
    <dbReference type="NCBI Taxonomy" id="2862869"/>
    <lineage>
        <taxon>Bacteria</taxon>
        <taxon>Pseudomonadati</taxon>
        <taxon>Verrucomicrobiota</taxon>
        <taxon>Opitutia</taxon>
        <taxon>Opitutales</taxon>
        <taxon>Opitutaceae</taxon>
        <taxon>Horticoccus</taxon>
    </lineage>
</organism>
<evidence type="ECO:0000256" key="4">
    <source>
        <dbReference type="ARBA" id="ARBA00022833"/>
    </source>
</evidence>
<dbReference type="Proteomes" id="UP000825051">
    <property type="component" value="Chromosome"/>
</dbReference>
<keyword evidence="5" id="KW-0482">Metalloprotease</keyword>
<dbReference type="InterPro" id="IPR025657">
    <property type="entry name" value="RadC_JAB"/>
</dbReference>
<evidence type="ECO:0000256" key="5">
    <source>
        <dbReference type="ARBA" id="ARBA00023049"/>
    </source>
</evidence>
<dbReference type="Gene3D" id="3.40.140.10">
    <property type="entry name" value="Cytidine Deaminase, domain 2"/>
    <property type="match status" value="1"/>
</dbReference>
<evidence type="ECO:0000313" key="8">
    <source>
        <dbReference type="Proteomes" id="UP000825051"/>
    </source>
</evidence>
<dbReference type="GO" id="GO:0008237">
    <property type="term" value="F:metallopeptidase activity"/>
    <property type="evidence" value="ECO:0007669"/>
    <property type="project" value="UniProtKB-KW"/>
</dbReference>
<reference evidence="7" key="1">
    <citation type="submission" date="2021-08" db="EMBL/GenBank/DDBJ databases">
        <title>Genome of a novel bacterium of the phylum Verrucomicrobia, Oleiharenicola sp. KSB-15.</title>
        <authorList>
            <person name="Chung J.-H."/>
            <person name="Ahn J.-H."/>
            <person name="Yoon Y."/>
            <person name="Kim D.-Y."/>
            <person name="An S.-H."/>
            <person name="Park I."/>
            <person name="Yeon J."/>
        </authorList>
    </citation>
    <scope>NUCLEOTIDE SEQUENCE</scope>
    <source>
        <strain evidence="7">KSB-15</strain>
    </source>
</reference>
<gene>
    <name evidence="7" type="ORF">K0B96_16220</name>
</gene>
<dbReference type="InterPro" id="IPR001405">
    <property type="entry name" value="UPF0758"/>
</dbReference>
<keyword evidence="4" id="KW-0862">Zinc</keyword>
<protein>
    <recommendedName>
        <fullName evidence="6">MPN domain-containing protein</fullName>
    </recommendedName>
</protein>